<proteinExistence type="predicted"/>
<dbReference type="OrthoDB" id="269151at2759"/>
<protein>
    <submittedName>
        <fullName evidence="2">50S ribosome-binding GTPase</fullName>
    </submittedName>
</protein>
<feature type="region of interest" description="Disordered" evidence="1">
    <location>
        <begin position="87"/>
        <end position="172"/>
    </location>
</feature>
<gene>
    <name evidence="2" type="ORF">MUK42_15174</name>
</gene>
<dbReference type="EMBL" id="CP097510">
    <property type="protein sequence ID" value="URE30177.1"/>
    <property type="molecule type" value="Genomic_DNA"/>
</dbReference>
<organism evidence="2 3">
    <name type="scientific">Musa troglodytarum</name>
    <name type="common">fe'i banana</name>
    <dbReference type="NCBI Taxonomy" id="320322"/>
    <lineage>
        <taxon>Eukaryota</taxon>
        <taxon>Viridiplantae</taxon>
        <taxon>Streptophyta</taxon>
        <taxon>Embryophyta</taxon>
        <taxon>Tracheophyta</taxon>
        <taxon>Spermatophyta</taxon>
        <taxon>Magnoliopsida</taxon>
        <taxon>Liliopsida</taxon>
        <taxon>Zingiberales</taxon>
        <taxon>Musaceae</taxon>
        <taxon>Musa</taxon>
    </lineage>
</organism>
<evidence type="ECO:0000313" key="3">
    <source>
        <dbReference type="Proteomes" id="UP001055439"/>
    </source>
</evidence>
<evidence type="ECO:0000256" key="1">
    <source>
        <dbReference type="SAM" id="MobiDB-lite"/>
    </source>
</evidence>
<reference evidence="2" key="1">
    <citation type="submission" date="2022-05" db="EMBL/GenBank/DDBJ databases">
        <title>The Musa troglodytarum L. genome provides insights into the mechanism of non-climacteric behaviour and enrichment of carotenoids.</title>
        <authorList>
            <person name="Wang J."/>
        </authorList>
    </citation>
    <scope>NUCLEOTIDE SEQUENCE</scope>
    <source>
        <tissue evidence="2">Leaf</tissue>
    </source>
</reference>
<evidence type="ECO:0000313" key="2">
    <source>
        <dbReference type="EMBL" id="URE30177.1"/>
    </source>
</evidence>
<dbReference type="Proteomes" id="UP001055439">
    <property type="component" value="Chromosome 8"/>
</dbReference>
<sequence length="255" mass="29351">MMILAKCQGAVKDSVVGEERIAQYLLAILNSRRTPLHWDHLGNERMQTAPEFDGRNKNIFADSIPKRRRQLNVSDALYIEEKRMTVEEEEEGGKRIEEEQEVVEEREGRRGGGGGKGRRKRRKKRKQWMKRRKHICSRQHAMGGRLVGGKPATTNGGRMYAASDSRDSNLTKRDNGQYMLDLVREVQRTLYLTLKDFEGNLEEEGELESLIDVQLTALRKSFRIPSHRACDEARTMVSKKECSLDHETTTIPKPK</sequence>
<feature type="compositionally biased region" description="Basic residues" evidence="1">
    <location>
        <begin position="116"/>
        <end position="137"/>
    </location>
</feature>
<accession>A0A9E7HHR0</accession>
<feature type="compositionally biased region" description="Basic and acidic residues" evidence="1">
    <location>
        <begin position="87"/>
        <end position="110"/>
    </location>
</feature>
<dbReference type="AlphaFoldDB" id="A0A9E7HHR0"/>
<keyword evidence="3" id="KW-1185">Reference proteome</keyword>
<name>A0A9E7HHR0_9LILI</name>